<protein>
    <recommendedName>
        <fullName evidence="2">TLDc domain-containing protein</fullName>
    </recommendedName>
</protein>
<organism evidence="3">
    <name type="scientific">Paramoeba aestuarina</name>
    <dbReference type="NCBI Taxonomy" id="180227"/>
    <lineage>
        <taxon>Eukaryota</taxon>
        <taxon>Amoebozoa</taxon>
        <taxon>Discosea</taxon>
        <taxon>Flabellinia</taxon>
        <taxon>Dactylopodida</taxon>
        <taxon>Paramoebidae</taxon>
        <taxon>Paramoeba</taxon>
    </lineage>
</organism>
<dbReference type="Pfam" id="PF07534">
    <property type="entry name" value="TLD"/>
    <property type="match status" value="2"/>
</dbReference>
<accession>A0A7S4KI10</accession>
<dbReference type="PANTHER" id="PTHR23354">
    <property type="entry name" value="NUCLEOLAR PROTEIN 7/ESTROGEN RECEPTOR COACTIVATOR-RELATED"/>
    <property type="match status" value="1"/>
</dbReference>
<gene>
    <name evidence="3" type="ORF">NAES01612_LOCUS6856</name>
</gene>
<name>A0A7S4KI10_9EUKA</name>
<dbReference type="InterPro" id="IPR006571">
    <property type="entry name" value="TLDc_dom"/>
</dbReference>
<feature type="region of interest" description="Disordered" evidence="1">
    <location>
        <begin position="110"/>
        <end position="150"/>
    </location>
</feature>
<evidence type="ECO:0000256" key="1">
    <source>
        <dbReference type="SAM" id="MobiDB-lite"/>
    </source>
</evidence>
<feature type="domain" description="TLDc" evidence="2">
    <location>
        <begin position="25"/>
        <end position="267"/>
    </location>
</feature>
<feature type="compositionally biased region" description="Polar residues" evidence="1">
    <location>
        <begin position="129"/>
        <end position="148"/>
    </location>
</feature>
<feature type="region of interest" description="Disordered" evidence="1">
    <location>
        <begin position="165"/>
        <end position="184"/>
    </location>
</feature>
<sequence length="270" mass="30852">MDVVEKPLRSFYYPKIIGKSKLLPKIVMWDALYQSLPGGCCLRKPKILFQSNTDGYSFRSLIAHLKNQRNILFFFRAFDCKIIFGGFVSENIEVSKQIGNQRSFIFKCNDPEADEEEQPSTTRKKRARSNTTSAGARQNQPQNELSASKNEKSFPMELISSLISSSPKEKECRKGGRKGEEKKKKIGWTEKKRKGIPEIEFKAYSWSGNTRQFFTLDPKGGLSFGSAIWIDENLEEGKTAKCPTYGSPPLLPNAYFRLETLEIWHFVDHA</sequence>
<dbReference type="SMART" id="SM00584">
    <property type="entry name" value="TLDc"/>
    <property type="match status" value="1"/>
</dbReference>
<feature type="compositionally biased region" description="Basic and acidic residues" evidence="1">
    <location>
        <begin position="167"/>
        <end position="184"/>
    </location>
</feature>
<reference evidence="3" key="1">
    <citation type="submission" date="2021-01" db="EMBL/GenBank/DDBJ databases">
        <authorList>
            <person name="Corre E."/>
            <person name="Pelletier E."/>
            <person name="Niang G."/>
            <person name="Scheremetjew M."/>
            <person name="Finn R."/>
            <person name="Kale V."/>
            <person name="Holt S."/>
            <person name="Cochrane G."/>
            <person name="Meng A."/>
            <person name="Brown T."/>
            <person name="Cohen L."/>
        </authorList>
    </citation>
    <scope>NUCLEOTIDE SEQUENCE</scope>
    <source>
        <strain evidence="3">SoJaBio B1-5/56/2</strain>
    </source>
</reference>
<dbReference type="EMBL" id="HBKR01010329">
    <property type="protein sequence ID" value="CAE2295017.1"/>
    <property type="molecule type" value="Transcribed_RNA"/>
</dbReference>
<proteinExistence type="predicted"/>
<evidence type="ECO:0000313" key="3">
    <source>
        <dbReference type="EMBL" id="CAE2295017.1"/>
    </source>
</evidence>
<evidence type="ECO:0000259" key="2">
    <source>
        <dbReference type="PROSITE" id="PS51886"/>
    </source>
</evidence>
<dbReference type="PROSITE" id="PS51886">
    <property type="entry name" value="TLDC"/>
    <property type="match status" value="1"/>
</dbReference>
<dbReference type="AlphaFoldDB" id="A0A7S4KI10"/>